<accession>A0A9W5XMG4</accession>
<comment type="caution">
    <text evidence="3">The sequence shown here is derived from an EMBL/GenBank/DDBJ whole genome shotgun (WGS) entry which is preliminary data.</text>
</comment>
<dbReference type="Gene3D" id="1.10.10.2840">
    <property type="entry name" value="PucR C-terminal helix-turn-helix domain"/>
    <property type="match status" value="1"/>
</dbReference>
<dbReference type="Proteomes" id="UP000607311">
    <property type="component" value="Unassembled WGS sequence"/>
</dbReference>
<reference evidence="3" key="1">
    <citation type="submission" date="2021-01" db="EMBL/GenBank/DDBJ databases">
        <title>Whole genome shotgun sequence of Verrucosispora sediminis NBRC 107745.</title>
        <authorList>
            <person name="Komaki H."/>
            <person name="Tamura T."/>
        </authorList>
    </citation>
    <scope>NUCLEOTIDE SEQUENCE</scope>
    <source>
        <strain evidence="3">NBRC 107745</strain>
    </source>
</reference>
<dbReference type="Pfam" id="PF14361">
    <property type="entry name" value="RsbRD_N"/>
    <property type="match status" value="1"/>
</dbReference>
<dbReference type="EMBL" id="BOPD01000024">
    <property type="protein sequence ID" value="GIJ34758.1"/>
    <property type="molecule type" value="Genomic_DNA"/>
</dbReference>
<evidence type="ECO:0008006" key="5">
    <source>
        <dbReference type="Google" id="ProtNLM"/>
    </source>
</evidence>
<evidence type="ECO:0000313" key="4">
    <source>
        <dbReference type="Proteomes" id="UP000607311"/>
    </source>
</evidence>
<sequence>MTHPDGWTTVVDLIERVVGDDELLPSVVAGVRTTVREVSALPTSDIAGHTRALLVAATRALAARRGPTEAELSFVADLGVTRARQGVPIESVLGAIHFAERAIWARARELARDQGVSAEQLLDVRDLYDDWAEAVRARLISAHRATGATTDPLPGRRDTALLRRLLQGGSAATLAAAEAGLPVTDGLWVLVARPGETAAGIERAVREHPPVLCATVDDLMVGVLTRAPSARLKGTGAVAGLAGPAEPEKLAPVQRLATAALTAAESTGRTGLIHIADVAWLAALTERADLATVLLDRYAPAWATLGPTAESVAHAVLAWLESDRDVDLAGARLFVHPNTVRNRVRRFAAVTGIDPAGTFGAMTAWWLCRTWLHDAT</sequence>
<dbReference type="InterPro" id="IPR042070">
    <property type="entry name" value="PucR_C-HTH_sf"/>
</dbReference>
<dbReference type="AlphaFoldDB" id="A0A9W5XMG4"/>
<gene>
    <name evidence="3" type="ORF">Vse01_39060</name>
</gene>
<protein>
    <recommendedName>
        <fullName evidence="5">PucR C-terminal helix-turn-helix domain-containing protein</fullName>
    </recommendedName>
</protein>
<dbReference type="RefSeq" id="WP_093409686.1">
    <property type="nucleotide sequence ID" value="NZ_BOPD01000024.1"/>
</dbReference>
<feature type="domain" description="RsbT co-antagonist protein RsbRD N-terminal" evidence="2">
    <location>
        <begin position="21"/>
        <end position="146"/>
    </location>
</feature>
<keyword evidence="4" id="KW-1185">Reference proteome</keyword>
<dbReference type="Pfam" id="PF13556">
    <property type="entry name" value="HTH_30"/>
    <property type="match status" value="1"/>
</dbReference>
<name>A0A9W5XMG4_9ACTN</name>
<dbReference type="OrthoDB" id="4571023at2"/>
<organism evidence="3 4">
    <name type="scientific">Micromonospora sediminimaris</name>
    <dbReference type="NCBI Taxonomy" id="547162"/>
    <lineage>
        <taxon>Bacteria</taxon>
        <taxon>Bacillati</taxon>
        <taxon>Actinomycetota</taxon>
        <taxon>Actinomycetes</taxon>
        <taxon>Micromonosporales</taxon>
        <taxon>Micromonosporaceae</taxon>
        <taxon>Micromonospora</taxon>
    </lineage>
</organism>
<dbReference type="InterPro" id="IPR025736">
    <property type="entry name" value="PucR_C-HTH_dom"/>
</dbReference>
<feature type="domain" description="PucR C-terminal helix-turn-helix" evidence="1">
    <location>
        <begin position="315"/>
        <end position="366"/>
    </location>
</feature>
<evidence type="ECO:0000259" key="1">
    <source>
        <dbReference type="Pfam" id="PF13556"/>
    </source>
</evidence>
<evidence type="ECO:0000313" key="3">
    <source>
        <dbReference type="EMBL" id="GIJ34758.1"/>
    </source>
</evidence>
<proteinExistence type="predicted"/>
<evidence type="ECO:0000259" key="2">
    <source>
        <dbReference type="Pfam" id="PF14361"/>
    </source>
</evidence>
<dbReference type="InterPro" id="IPR025751">
    <property type="entry name" value="RsbRD_N_dom"/>
</dbReference>